<accession>A0A411HJP8</accession>
<dbReference type="AlphaFoldDB" id="A0A411HJP8"/>
<comment type="similarity">
    <text evidence="1 2">Belongs to the UPF0125 (RnfH) family.</text>
</comment>
<dbReference type="Pfam" id="PF03658">
    <property type="entry name" value="Ub-RnfH"/>
    <property type="match status" value="1"/>
</dbReference>
<dbReference type="KEGG" id="xbc:ELE36_09800"/>
<proteinExistence type="inferred from homology"/>
<evidence type="ECO:0000313" key="4">
    <source>
        <dbReference type="Proteomes" id="UP000291562"/>
    </source>
</evidence>
<dbReference type="InterPro" id="IPR016155">
    <property type="entry name" value="Mopterin_synth/thiamin_S_b"/>
</dbReference>
<name>A0A411HJP8_9GAMM</name>
<evidence type="ECO:0000256" key="1">
    <source>
        <dbReference type="ARBA" id="ARBA00010645"/>
    </source>
</evidence>
<dbReference type="InterPro" id="IPR005346">
    <property type="entry name" value="RnfH"/>
</dbReference>
<dbReference type="HAMAP" id="MF_00460">
    <property type="entry name" value="UPF0125_RnfH"/>
    <property type="match status" value="1"/>
</dbReference>
<dbReference type="InterPro" id="IPR037021">
    <property type="entry name" value="RnfH_sf"/>
</dbReference>
<dbReference type="SUPFAM" id="SSF54285">
    <property type="entry name" value="MoaD/ThiS"/>
    <property type="match status" value="1"/>
</dbReference>
<dbReference type="OrthoDB" id="9796575at2"/>
<dbReference type="EMBL" id="CP035704">
    <property type="protein sequence ID" value="QBB70634.1"/>
    <property type="molecule type" value="Genomic_DNA"/>
</dbReference>
<dbReference type="NCBIfam" id="NF002490">
    <property type="entry name" value="PRK01777.1"/>
    <property type="match status" value="1"/>
</dbReference>
<reference evidence="3 4" key="1">
    <citation type="submission" date="2019-01" db="EMBL/GenBank/DDBJ databases">
        <title>Pseudolysobacter antarctica gen. nov., sp. nov., isolated from Fildes Peninsula, Antarctica.</title>
        <authorList>
            <person name="Wei Z."/>
            <person name="Peng F."/>
        </authorList>
    </citation>
    <scope>NUCLEOTIDE SEQUENCE [LARGE SCALE GENOMIC DNA]</scope>
    <source>
        <strain evidence="3 4">AQ6-296</strain>
    </source>
</reference>
<protein>
    <recommendedName>
        <fullName evidence="2">UPF0125 protein ELE36_09800</fullName>
    </recommendedName>
</protein>
<gene>
    <name evidence="3" type="ORF">ELE36_09800</name>
</gene>
<sequence length="101" mass="11305">MREKTLATIRIEIAYADLERQVLQTLEISLGSTVADALHISGIANTLGDAAISADRIGIFSQPVELDTRLRDGDRIEIYRVLRADPKESRRRRARDSAIKT</sequence>
<dbReference type="PANTHER" id="PTHR37483">
    <property type="entry name" value="UPF0125 PROTEIN RATB"/>
    <property type="match status" value="1"/>
</dbReference>
<keyword evidence="4" id="KW-1185">Reference proteome</keyword>
<dbReference type="RefSeq" id="WP_129832891.1">
    <property type="nucleotide sequence ID" value="NZ_CP035704.1"/>
</dbReference>
<dbReference type="Proteomes" id="UP000291562">
    <property type="component" value="Chromosome"/>
</dbReference>
<evidence type="ECO:0000256" key="2">
    <source>
        <dbReference type="HAMAP-Rule" id="MF_00460"/>
    </source>
</evidence>
<organism evidence="3 4">
    <name type="scientific">Pseudolysobacter antarcticus</name>
    <dbReference type="NCBI Taxonomy" id="2511995"/>
    <lineage>
        <taxon>Bacteria</taxon>
        <taxon>Pseudomonadati</taxon>
        <taxon>Pseudomonadota</taxon>
        <taxon>Gammaproteobacteria</taxon>
        <taxon>Lysobacterales</taxon>
        <taxon>Rhodanobacteraceae</taxon>
        <taxon>Pseudolysobacter</taxon>
    </lineage>
</organism>
<dbReference type="PANTHER" id="PTHR37483:SF1">
    <property type="entry name" value="UPF0125 PROTEIN RATB"/>
    <property type="match status" value="1"/>
</dbReference>
<evidence type="ECO:0000313" key="3">
    <source>
        <dbReference type="EMBL" id="QBB70634.1"/>
    </source>
</evidence>
<dbReference type="Gene3D" id="3.10.20.280">
    <property type="entry name" value="RnfH-like"/>
    <property type="match status" value="1"/>
</dbReference>